<dbReference type="InterPro" id="IPR032852">
    <property type="entry name" value="ALKBH2"/>
</dbReference>
<evidence type="ECO:0000256" key="2">
    <source>
        <dbReference type="SAM" id="MobiDB-lite"/>
    </source>
</evidence>
<protein>
    <recommendedName>
        <fullName evidence="5">Alpha-ketoglutarate-dependent dioxygenase AlkB-like domain-containing protein</fullName>
    </recommendedName>
</protein>
<evidence type="ECO:0000256" key="1">
    <source>
        <dbReference type="PIRSR" id="PIRSR632852-1"/>
    </source>
</evidence>
<dbReference type="GO" id="GO:0008198">
    <property type="term" value="F:ferrous iron binding"/>
    <property type="evidence" value="ECO:0007669"/>
    <property type="project" value="TreeGrafter"/>
</dbReference>
<name>A0AAV9PEA0_9PEZI</name>
<feature type="region of interest" description="Disordered" evidence="2">
    <location>
        <begin position="278"/>
        <end position="314"/>
    </location>
</feature>
<dbReference type="PANTHER" id="PTHR31573">
    <property type="entry name" value="ALPHA-KETOGLUTARATE-DEPENDENT DIOXYGENASE ALKB HOMOLOG 2"/>
    <property type="match status" value="1"/>
</dbReference>
<keyword evidence="4" id="KW-1185">Reference proteome</keyword>
<organism evidence="3 4">
    <name type="scientific">Saxophila tyrrhenica</name>
    <dbReference type="NCBI Taxonomy" id="1690608"/>
    <lineage>
        <taxon>Eukaryota</taxon>
        <taxon>Fungi</taxon>
        <taxon>Dikarya</taxon>
        <taxon>Ascomycota</taxon>
        <taxon>Pezizomycotina</taxon>
        <taxon>Dothideomycetes</taxon>
        <taxon>Dothideomycetidae</taxon>
        <taxon>Mycosphaerellales</taxon>
        <taxon>Extremaceae</taxon>
        <taxon>Saxophila</taxon>
    </lineage>
</organism>
<dbReference type="Gene3D" id="2.60.120.590">
    <property type="entry name" value="Alpha-ketoglutarate-dependent dioxygenase AlkB-like"/>
    <property type="match status" value="1"/>
</dbReference>
<feature type="compositionally biased region" description="Acidic residues" evidence="2">
    <location>
        <begin position="1003"/>
        <end position="1014"/>
    </location>
</feature>
<dbReference type="GO" id="GO:0006307">
    <property type="term" value="P:DNA alkylation repair"/>
    <property type="evidence" value="ECO:0007669"/>
    <property type="project" value="TreeGrafter"/>
</dbReference>
<evidence type="ECO:0000313" key="4">
    <source>
        <dbReference type="Proteomes" id="UP001337655"/>
    </source>
</evidence>
<dbReference type="InterPro" id="IPR037151">
    <property type="entry name" value="AlkB-like_sf"/>
</dbReference>
<dbReference type="RefSeq" id="XP_064659765.1">
    <property type="nucleotide sequence ID" value="XM_064802404.1"/>
</dbReference>
<evidence type="ECO:0008006" key="5">
    <source>
        <dbReference type="Google" id="ProtNLM"/>
    </source>
</evidence>
<feature type="compositionally biased region" description="Acidic residues" evidence="2">
    <location>
        <begin position="429"/>
        <end position="444"/>
    </location>
</feature>
<gene>
    <name evidence="3" type="ORF">LTR77_005155</name>
</gene>
<dbReference type="Proteomes" id="UP001337655">
    <property type="component" value="Unassembled WGS sequence"/>
</dbReference>
<feature type="compositionally biased region" description="Basic residues" evidence="2">
    <location>
        <begin position="64"/>
        <end position="84"/>
    </location>
</feature>
<feature type="region of interest" description="Disordered" evidence="2">
    <location>
        <begin position="338"/>
        <end position="519"/>
    </location>
</feature>
<dbReference type="GO" id="GO:0051747">
    <property type="term" value="F:cytosine C-5 DNA demethylase activity"/>
    <property type="evidence" value="ECO:0007669"/>
    <property type="project" value="TreeGrafter"/>
</dbReference>
<dbReference type="GO" id="GO:0035516">
    <property type="term" value="F:broad specificity oxidative DNA demethylase activity"/>
    <property type="evidence" value="ECO:0007669"/>
    <property type="project" value="TreeGrafter"/>
</dbReference>
<dbReference type="GeneID" id="89926499"/>
<reference evidence="3 4" key="1">
    <citation type="submission" date="2023-08" db="EMBL/GenBank/DDBJ databases">
        <title>Black Yeasts Isolated from many extreme environments.</title>
        <authorList>
            <person name="Coleine C."/>
            <person name="Stajich J.E."/>
            <person name="Selbmann L."/>
        </authorList>
    </citation>
    <scope>NUCLEOTIDE SEQUENCE [LARGE SCALE GENOMIC DNA]</scope>
    <source>
        <strain evidence="3 4">CCFEE 5935</strain>
    </source>
</reference>
<dbReference type="AlphaFoldDB" id="A0AAV9PEA0"/>
<dbReference type="PANTHER" id="PTHR31573:SF4">
    <property type="entry name" value="FE2OG DIOXYGENASE DOMAIN-CONTAINING PROTEIN"/>
    <property type="match status" value="1"/>
</dbReference>
<feature type="binding site" evidence="1">
    <location>
        <position position="1100"/>
    </location>
    <ligand>
        <name>2-oxoglutarate</name>
        <dbReference type="ChEBI" id="CHEBI:16810"/>
    </ligand>
</feature>
<proteinExistence type="predicted"/>
<feature type="region of interest" description="Disordered" evidence="2">
    <location>
        <begin position="994"/>
        <end position="1017"/>
    </location>
</feature>
<comment type="caution">
    <text evidence="3">The sequence shown here is derived from an EMBL/GenBank/DDBJ whole genome shotgun (WGS) entry which is preliminary data.</text>
</comment>
<accession>A0AAV9PEA0</accession>
<feature type="compositionally biased region" description="Polar residues" evidence="2">
    <location>
        <begin position="177"/>
        <end position="193"/>
    </location>
</feature>
<evidence type="ECO:0000313" key="3">
    <source>
        <dbReference type="EMBL" id="KAK5170567.1"/>
    </source>
</evidence>
<feature type="compositionally biased region" description="Basic and acidic residues" evidence="2">
    <location>
        <begin position="121"/>
        <end position="143"/>
    </location>
</feature>
<feature type="region of interest" description="Disordered" evidence="2">
    <location>
        <begin position="35"/>
        <end position="259"/>
    </location>
</feature>
<sequence>MAINHSDYSTGSMRVLARTIRKSYVEPTAEEADQLLEADNMLPKSQKKTTPAAKNDKAAAKPKAAPKPRKTPRTKATPRAKAPTKAKSAPKAQGEIVTESSVEPKTPAFSEVVSPQVMALLKKEIDLQKIDLRKRKAEDELKDSIGSSASKRQKRTTTVAPEGSSKDASAPLDPATDSPSAPATSDQDTTSPDAETLPTEPSAIEVPSGDEIVVTPRRRTTDDADSNQQAETRNDSAAEPAVGSDPTSTSTLEATVEAPGADSRFGVNVAVPNAVGYLQQDRNTPAPEDVRSMLPRAESNIDMDAGENGSIDSGPLSPALSVSVLHEKGLDRSAALVAASRQSVAMPDKALPSSPGLELSTPVRPARKQKTQTQLPTPPSTIGPAKAGGRALRARKSIGVTEKPSVEDEDDPAFQATTPDSPETPETPPDADDNGSASDSEDFEPVAKRKPARKNVRKEPATDKTATGRVTKPAAPRKTQRKSTTTPRPPKQTPTPAKENGKAPRKPARGKAVPKQTESLLVRLPIPSARRQGRFSATSTWLDVAVDPTLLSVSKKLMHRETLHEKPMAGGVPRVWAESRQALCETLPYFKKPQGGCYSNDGHVYGFLFDGMGHCREYLDGDVIICRAGGSMEVESSGGMAQKQDQSLSHSQPKSILNDIKHQNPLIVICGNRNEAAPVKMPHQYCVLGWYKPTMVWSEKTRGSKNNIWMTVKYRLERLNRKKPAWFSPVATIESQLQAAALPATVSASTEASCLSCQQTYHQVYLRGWICLNADCDQFWKWNGVDVPYGKEGLEYHPAFLLHESGLWKSEDDSEEPEPCDLRPPVPDVGNIIGDNIRRVNTRGICCPKCGRCSPRRFFKGWVCENSACDFRLFPQHRPVAPHMLHTPWDNAPTLLRNGAATLEPEKGTRGVNISIKYASGYKIATYTFDGIDGCFVHAAATQPVLREEGTGPDAMFAAIQQVDMGLERRVFAVKKNSKGQDALKNAAQVKKAAVSALPTPPGDDEPEEADEEVAGPTNGEAYVFEDGDLMTAFSMNYGMPYKFVATGASKPFSEAPWPVIECRRRLNWAQRAFLEKDAHEDLNEELIFTYFEGQKIEYHDDGEEGLGPRIATLSLGGRAKMHLRMKQKHFNGCSKTGIFTEEEPLAGGVFGPDMDAKRHAAWEELQQLKSNGPAYTKRRKELPKELGLVGKGSQKVAPDLVTVTLSHGDIILMEGYDIQRYLEHKVVPADCLRFALTCRTVLEGHLKEHEKPEYAVEVDPVVYEGPKL</sequence>
<dbReference type="EMBL" id="JAVRRT010000007">
    <property type="protein sequence ID" value="KAK5170567.1"/>
    <property type="molecule type" value="Genomic_DNA"/>
</dbReference>
<feature type="binding site" evidence="1">
    <location>
        <position position="1091"/>
    </location>
    <ligand>
        <name>2-oxoglutarate</name>
        <dbReference type="ChEBI" id="CHEBI:16810"/>
    </ligand>
</feature>
<dbReference type="SUPFAM" id="SSF51197">
    <property type="entry name" value="Clavaminate synthase-like"/>
    <property type="match status" value="1"/>
</dbReference>